<dbReference type="Pfam" id="PF13578">
    <property type="entry name" value="Methyltransf_24"/>
    <property type="match status" value="1"/>
</dbReference>
<dbReference type="Proteomes" id="UP000282084">
    <property type="component" value="Unassembled WGS sequence"/>
</dbReference>
<evidence type="ECO:0000313" key="3">
    <source>
        <dbReference type="Proteomes" id="UP000282084"/>
    </source>
</evidence>
<dbReference type="RefSeq" id="WP_121001245.1">
    <property type="nucleotide sequence ID" value="NZ_RBXO01000001.1"/>
</dbReference>
<dbReference type="InterPro" id="IPR029063">
    <property type="entry name" value="SAM-dependent_MTases_sf"/>
</dbReference>
<keyword evidence="2" id="KW-0808">Transferase</keyword>
<reference evidence="2 3" key="1">
    <citation type="submission" date="2018-10" db="EMBL/GenBank/DDBJ databases">
        <title>Sequencing the genomes of 1000 actinobacteria strains.</title>
        <authorList>
            <person name="Klenk H.-P."/>
        </authorList>
    </citation>
    <scope>NUCLEOTIDE SEQUENCE [LARGE SCALE GENOMIC DNA]</scope>
    <source>
        <strain evidence="2 3">DSM 43800</strain>
    </source>
</reference>
<evidence type="ECO:0000313" key="2">
    <source>
        <dbReference type="EMBL" id="RKT52011.1"/>
    </source>
</evidence>
<protein>
    <submittedName>
        <fullName evidence="2">Methyltransferase family protein</fullName>
    </submittedName>
</protein>
<comment type="caution">
    <text evidence="2">The sequence shown here is derived from an EMBL/GenBank/DDBJ whole genome shotgun (WGS) entry which is preliminary data.</text>
</comment>
<keyword evidence="1" id="KW-0175">Coiled coil</keyword>
<dbReference type="PANTHER" id="PTHR40036">
    <property type="entry name" value="MACROCIN O-METHYLTRANSFERASE"/>
    <property type="match status" value="1"/>
</dbReference>
<organism evidence="2 3">
    <name type="scientific">Saccharothrix australiensis</name>
    <dbReference type="NCBI Taxonomy" id="2072"/>
    <lineage>
        <taxon>Bacteria</taxon>
        <taxon>Bacillati</taxon>
        <taxon>Actinomycetota</taxon>
        <taxon>Actinomycetes</taxon>
        <taxon>Pseudonocardiales</taxon>
        <taxon>Pseudonocardiaceae</taxon>
        <taxon>Saccharothrix</taxon>
    </lineage>
</organism>
<dbReference type="OrthoDB" id="7056009at2"/>
<dbReference type="InterPro" id="IPR008884">
    <property type="entry name" value="TylF_MeTrfase"/>
</dbReference>
<sequence>MLDRVRHSRLVEQARGSLRGKVMRAIEDVVAPHHRAQAEQLDRLRGELAELREEVRHRSERVAEDIRRFEIRARRDLVFAGERDAATDSARFVRDAMTSAPHFDHPHATLEHALTLVEQDGLALEFGVYAGTTLKIIAAAREGRDVYGFDSFEGLPEHWRSGFPAGMFTVDSLPDVPGAELVVGWFDETLPGFLAEHPGRVTFLHVDCDLYSSTKTVLDLVGPRLVPGSVIVFDEYFNFPGWREHEHRAWTEYVERTGTEFRYEGYTYDHEQVIVKITGVSETPSAEVIAP</sequence>
<dbReference type="PANTHER" id="PTHR40036:SF1">
    <property type="entry name" value="MACROCIN O-METHYLTRANSFERASE"/>
    <property type="match status" value="1"/>
</dbReference>
<dbReference type="GO" id="GO:0008168">
    <property type="term" value="F:methyltransferase activity"/>
    <property type="evidence" value="ECO:0007669"/>
    <property type="project" value="UniProtKB-KW"/>
</dbReference>
<evidence type="ECO:0000256" key="1">
    <source>
        <dbReference type="SAM" id="Coils"/>
    </source>
</evidence>
<gene>
    <name evidence="2" type="ORF">C8E97_0502</name>
</gene>
<keyword evidence="2" id="KW-0489">Methyltransferase</keyword>
<accession>A0A495VRN4</accession>
<proteinExistence type="predicted"/>
<dbReference type="Gene3D" id="3.40.50.150">
    <property type="entry name" value="Vaccinia Virus protein VP39"/>
    <property type="match status" value="1"/>
</dbReference>
<dbReference type="EMBL" id="RBXO01000001">
    <property type="protein sequence ID" value="RKT52011.1"/>
    <property type="molecule type" value="Genomic_DNA"/>
</dbReference>
<feature type="coiled-coil region" evidence="1">
    <location>
        <begin position="34"/>
        <end position="61"/>
    </location>
</feature>
<dbReference type="GO" id="GO:0032259">
    <property type="term" value="P:methylation"/>
    <property type="evidence" value="ECO:0007669"/>
    <property type="project" value="UniProtKB-KW"/>
</dbReference>
<keyword evidence="3" id="KW-1185">Reference proteome</keyword>
<dbReference type="SUPFAM" id="SSF53335">
    <property type="entry name" value="S-adenosyl-L-methionine-dependent methyltransferases"/>
    <property type="match status" value="1"/>
</dbReference>
<name>A0A495VRN4_9PSEU</name>
<dbReference type="AlphaFoldDB" id="A0A495VRN4"/>